<accession>A0A1A9AQV0</accession>
<reference evidence="2" key="1">
    <citation type="submission" date="2016-05" db="EMBL/GenBank/DDBJ databases">
        <authorList>
            <person name="Naeem Raeece"/>
        </authorList>
    </citation>
    <scope>NUCLEOTIDE SEQUENCE [LARGE SCALE GENOMIC DNA]</scope>
</reference>
<protein>
    <submittedName>
        <fullName evidence="1">PIR Superfamily Protein</fullName>
    </submittedName>
</protein>
<dbReference type="Proteomes" id="UP000078550">
    <property type="component" value="Unassembled WGS sequence"/>
</dbReference>
<dbReference type="EMBL" id="FLRE01002387">
    <property type="protein sequence ID" value="SBT58504.1"/>
    <property type="molecule type" value="Genomic_DNA"/>
</dbReference>
<sequence>MADINPHRSLGKLFSNSPTELFSEQFYQDQYLYQLDLSEYSEHCKSIYSPKRRTHMIRLCKQILKYLDKHSIRNYDNSVYHNYTLLNNCVYNTLTGIFYSNNITYVNHAFGFLQDIWRNFVTHPKKTFYYKKFKNNFDICKHNDWKKRKSPY</sequence>
<evidence type="ECO:0000313" key="1">
    <source>
        <dbReference type="EMBL" id="SBT58504.1"/>
    </source>
</evidence>
<proteinExistence type="predicted"/>
<evidence type="ECO:0000313" key="2">
    <source>
        <dbReference type="Proteomes" id="UP000078550"/>
    </source>
</evidence>
<dbReference type="AlphaFoldDB" id="A0A1A9AQV0"/>
<gene>
    <name evidence="1" type="ORF">POVWA2_085410</name>
</gene>
<organism evidence="1 2">
    <name type="scientific">Plasmodium ovale wallikeri</name>
    <dbReference type="NCBI Taxonomy" id="864142"/>
    <lineage>
        <taxon>Eukaryota</taxon>
        <taxon>Sar</taxon>
        <taxon>Alveolata</taxon>
        <taxon>Apicomplexa</taxon>
        <taxon>Aconoidasida</taxon>
        <taxon>Haemosporida</taxon>
        <taxon>Plasmodiidae</taxon>
        <taxon>Plasmodium</taxon>
        <taxon>Plasmodium (Plasmodium)</taxon>
    </lineage>
</organism>
<name>A0A1A9AQV0_PLAOA</name>